<dbReference type="Proteomes" id="UP001164746">
    <property type="component" value="Chromosome 7"/>
</dbReference>
<dbReference type="EMBL" id="CP111018">
    <property type="protein sequence ID" value="WAR11176.1"/>
    <property type="molecule type" value="Genomic_DNA"/>
</dbReference>
<protein>
    <submittedName>
        <fullName evidence="1">Uncharacterized protein</fullName>
    </submittedName>
</protein>
<gene>
    <name evidence="1" type="ORF">MAR_036252</name>
</gene>
<accession>A0ABY7EQT0</accession>
<evidence type="ECO:0000313" key="2">
    <source>
        <dbReference type="Proteomes" id="UP001164746"/>
    </source>
</evidence>
<keyword evidence="2" id="KW-1185">Reference proteome</keyword>
<sequence length="41" mass="4438">MGLPIKNLKQIGPQTIIWPNGSHDDPMLHLLGGCWSIISGV</sequence>
<name>A0ABY7EQT0_MYAAR</name>
<reference evidence="1" key="1">
    <citation type="submission" date="2022-11" db="EMBL/GenBank/DDBJ databases">
        <title>Centuries of genome instability and evolution in soft-shell clam transmissible cancer (bioRxiv).</title>
        <authorList>
            <person name="Hart S.F.M."/>
            <person name="Yonemitsu M.A."/>
            <person name="Giersch R.M."/>
            <person name="Beal B.F."/>
            <person name="Arriagada G."/>
            <person name="Davis B.W."/>
            <person name="Ostrander E.A."/>
            <person name="Goff S.P."/>
            <person name="Metzger M.J."/>
        </authorList>
    </citation>
    <scope>NUCLEOTIDE SEQUENCE</scope>
    <source>
        <strain evidence="1">MELC-2E11</strain>
        <tissue evidence="1">Siphon/mantle</tissue>
    </source>
</reference>
<proteinExistence type="predicted"/>
<evidence type="ECO:0000313" key="1">
    <source>
        <dbReference type="EMBL" id="WAR11176.1"/>
    </source>
</evidence>
<organism evidence="1 2">
    <name type="scientific">Mya arenaria</name>
    <name type="common">Soft-shell clam</name>
    <dbReference type="NCBI Taxonomy" id="6604"/>
    <lineage>
        <taxon>Eukaryota</taxon>
        <taxon>Metazoa</taxon>
        <taxon>Spiralia</taxon>
        <taxon>Lophotrochozoa</taxon>
        <taxon>Mollusca</taxon>
        <taxon>Bivalvia</taxon>
        <taxon>Autobranchia</taxon>
        <taxon>Heteroconchia</taxon>
        <taxon>Euheterodonta</taxon>
        <taxon>Imparidentia</taxon>
        <taxon>Neoheterodontei</taxon>
        <taxon>Myida</taxon>
        <taxon>Myoidea</taxon>
        <taxon>Myidae</taxon>
        <taxon>Mya</taxon>
    </lineage>
</organism>